<dbReference type="SUPFAM" id="SSF53254">
    <property type="entry name" value="Phosphoglycerate mutase-like"/>
    <property type="match status" value="1"/>
</dbReference>
<dbReference type="Proteomes" id="UP000693972">
    <property type="component" value="Unassembled WGS sequence"/>
</dbReference>
<evidence type="ECO:0000313" key="3">
    <source>
        <dbReference type="EMBL" id="MBY4892359.1"/>
    </source>
</evidence>
<dbReference type="InterPro" id="IPR050275">
    <property type="entry name" value="PGM_Phosphatase"/>
</dbReference>
<dbReference type="PANTHER" id="PTHR48100:SF59">
    <property type="entry name" value="ADENOSYLCOBALAMIN_ALPHA-RIBAZOLE PHOSPHATASE"/>
    <property type="match status" value="1"/>
</dbReference>
<dbReference type="RefSeq" id="WP_257892158.1">
    <property type="nucleotide sequence ID" value="NZ_JAIMBW010000001.1"/>
</dbReference>
<accession>A0A975YH34</accession>
<dbReference type="SMART" id="SM00855">
    <property type="entry name" value="PGAM"/>
    <property type="match status" value="1"/>
</dbReference>
<dbReference type="Pfam" id="PF00300">
    <property type="entry name" value="His_Phos_1"/>
    <property type="match status" value="1"/>
</dbReference>
<dbReference type="Gene3D" id="3.40.50.1240">
    <property type="entry name" value="Phosphoglycerate mutase-like"/>
    <property type="match status" value="1"/>
</dbReference>
<name>A0A975YH34_9RHOB</name>
<dbReference type="PIRSF" id="PIRSF000709">
    <property type="entry name" value="6PFK_2-Ptase"/>
    <property type="match status" value="1"/>
</dbReference>
<dbReference type="InterPro" id="IPR029033">
    <property type="entry name" value="His_PPase_superfam"/>
</dbReference>
<dbReference type="GO" id="GO:0016791">
    <property type="term" value="F:phosphatase activity"/>
    <property type="evidence" value="ECO:0007669"/>
    <property type="project" value="TreeGrafter"/>
</dbReference>
<proteinExistence type="predicted"/>
<reference evidence="4 5" key="1">
    <citation type="submission" date="2021-07" db="EMBL/GenBank/DDBJ databases">
        <title>Karlodiniumbacter phycospheric gen. nov., sp. nov., a phycosphere bacterium isolated from karlodinium veneficum.</title>
        <authorList>
            <person name="Peng Y."/>
            <person name="Jiang L."/>
            <person name="Lee J."/>
        </authorList>
    </citation>
    <scope>NUCLEOTIDE SEQUENCE</scope>
    <source>
        <strain evidence="4 5">N5</strain>
    </source>
</reference>
<organism evidence="4">
    <name type="scientific">Gymnodinialimonas phycosphaerae</name>
    <dbReference type="NCBI Taxonomy" id="2841589"/>
    <lineage>
        <taxon>Bacteria</taxon>
        <taxon>Pseudomonadati</taxon>
        <taxon>Pseudomonadota</taxon>
        <taxon>Alphaproteobacteria</taxon>
        <taxon>Rhodobacterales</taxon>
        <taxon>Paracoccaceae</taxon>
        <taxon>Gymnodinialimonas</taxon>
    </lineage>
</organism>
<dbReference type="InterPro" id="IPR013078">
    <property type="entry name" value="His_Pase_superF_clade-1"/>
</dbReference>
<dbReference type="AlphaFoldDB" id="A0A975YH34"/>
<evidence type="ECO:0000313" key="4">
    <source>
        <dbReference type="EMBL" id="QXL89109.1"/>
    </source>
</evidence>
<dbReference type="GO" id="GO:0005737">
    <property type="term" value="C:cytoplasm"/>
    <property type="evidence" value="ECO:0007669"/>
    <property type="project" value="TreeGrafter"/>
</dbReference>
<dbReference type="PROSITE" id="PS00175">
    <property type="entry name" value="PG_MUTASE"/>
    <property type="match status" value="1"/>
</dbReference>
<feature type="binding site" evidence="2">
    <location>
        <begin position="3"/>
        <end position="10"/>
    </location>
    <ligand>
        <name>substrate</name>
    </ligand>
</feature>
<dbReference type="EMBL" id="CP078073">
    <property type="protein sequence ID" value="QXL89109.1"/>
    <property type="molecule type" value="Genomic_DNA"/>
</dbReference>
<dbReference type="InterPro" id="IPR001345">
    <property type="entry name" value="PG/BPGM_mutase_AS"/>
</dbReference>
<dbReference type="PANTHER" id="PTHR48100">
    <property type="entry name" value="BROAD-SPECIFICITY PHOSPHATASE YOR283W-RELATED"/>
    <property type="match status" value="1"/>
</dbReference>
<dbReference type="EMBL" id="JAIMBW010000001">
    <property type="protein sequence ID" value="MBY4892359.1"/>
    <property type="molecule type" value="Genomic_DNA"/>
</dbReference>
<feature type="binding site" evidence="2">
    <location>
        <position position="58"/>
    </location>
    <ligand>
        <name>substrate</name>
    </ligand>
</feature>
<evidence type="ECO:0000256" key="2">
    <source>
        <dbReference type="PIRSR" id="PIRSR613078-2"/>
    </source>
</evidence>
<feature type="active site" description="Proton donor/acceptor" evidence="1">
    <location>
        <position position="85"/>
    </location>
</feature>
<evidence type="ECO:0000313" key="5">
    <source>
        <dbReference type="Proteomes" id="UP000693972"/>
    </source>
</evidence>
<feature type="active site" description="Tele-phosphohistidine intermediate" evidence="1">
    <location>
        <position position="4"/>
    </location>
</feature>
<dbReference type="CDD" id="cd07067">
    <property type="entry name" value="HP_PGM_like"/>
    <property type="match status" value="1"/>
</dbReference>
<sequence>MLRHGETVWNREGRFQGHLDAPLTARGRAQAMRQGLILRDTVFASYPDCAVLLSPLGRTRKTWDIAAEAAGRAGHPFRIEPRLAEVQMGDWQGRLRDEVLTEDPTTGAQPNLFEISLNTPGGESYAALKTRLEACLGDIAGPTICVTHGITSLILRGLVRGLSREDMAGQGHDQGIVYELADGQEYRLEGAASD</sequence>
<gene>
    <name evidence="3" type="ORF">KUL25_06245</name>
    <name evidence="4" type="ORF">KUL25_06250</name>
</gene>
<keyword evidence="5" id="KW-1185">Reference proteome</keyword>
<evidence type="ECO:0000256" key="1">
    <source>
        <dbReference type="PIRSR" id="PIRSR613078-1"/>
    </source>
</evidence>
<protein>
    <submittedName>
        <fullName evidence="4">Histidine phosphatase family protein</fullName>
    </submittedName>
</protein>